<gene>
    <name evidence="1" type="ORF">Vadar_014908</name>
</gene>
<protein>
    <submittedName>
        <fullName evidence="1">Uncharacterized protein</fullName>
    </submittedName>
</protein>
<organism evidence="1 2">
    <name type="scientific">Vaccinium darrowii</name>
    <dbReference type="NCBI Taxonomy" id="229202"/>
    <lineage>
        <taxon>Eukaryota</taxon>
        <taxon>Viridiplantae</taxon>
        <taxon>Streptophyta</taxon>
        <taxon>Embryophyta</taxon>
        <taxon>Tracheophyta</taxon>
        <taxon>Spermatophyta</taxon>
        <taxon>Magnoliopsida</taxon>
        <taxon>eudicotyledons</taxon>
        <taxon>Gunneridae</taxon>
        <taxon>Pentapetalae</taxon>
        <taxon>asterids</taxon>
        <taxon>Ericales</taxon>
        <taxon>Ericaceae</taxon>
        <taxon>Vaccinioideae</taxon>
        <taxon>Vaccinieae</taxon>
        <taxon>Vaccinium</taxon>
    </lineage>
</organism>
<keyword evidence="2" id="KW-1185">Reference proteome</keyword>
<evidence type="ECO:0000313" key="1">
    <source>
        <dbReference type="EMBL" id="KAH7863217.1"/>
    </source>
</evidence>
<comment type="caution">
    <text evidence="1">The sequence shown here is derived from an EMBL/GenBank/DDBJ whole genome shotgun (WGS) entry which is preliminary data.</text>
</comment>
<dbReference type="EMBL" id="CM037162">
    <property type="protein sequence ID" value="KAH7863217.1"/>
    <property type="molecule type" value="Genomic_DNA"/>
</dbReference>
<name>A0ACB7ZDW7_9ERIC</name>
<reference evidence="1 2" key="1">
    <citation type="journal article" date="2021" name="Hortic Res">
        <title>High-quality reference genome and annotation aids understanding of berry development for evergreen blueberry (Vaccinium darrowii).</title>
        <authorList>
            <person name="Yu J."/>
            <person name="Hulse-Kemp A.M."/>
            <person name="Babiker E."/>
            <person name="Staton M."/>
        </authorList>
    </citation>
    <scope>NUCLEOTIDE SEQUENCE [LARGE SCALE GENOMIC DNA]</scope>
    <source>
        <strain evidence="2">cv. NJ 8807/NJ 8810</strain>
        <tissue evidence="1">Young leaf</tissue>
    </source>
</reference>
<proteinExistence type="predicted"/>
<sequence>MGISKFLAVLIFALVVVVTVMVTSRVAEAQVTSRVAEVQVTSCASSLAPCANYTNGTGTPPASCCTPLKESVNDVVLFQCLCNLYANNTKATDLPARCQIYLFCPSGSGVGRIAWAGLPSLLFFWASMVLY</sequence>
<accession>A0ACB7ZDW7</accession>
<evidence type="ECO:0000313" key="2">
    <source>
        <dbReference type="Proteomes" id="UP000828048"/>
    </source>
</evidence>
<dbReference type="Proteomes" id="UP000828048">
    <property type="component" value="Chromosome 12"/>
</dbReference>